<evidence type="ECO:0000256" key="8">
    <source>
        <dbReference type="ARBA" id="ARBA00022989"/>
    </source>
</evidence>
<dbReference type="GO" id="GO:0005524">
    <property type="term" value="F:ATP binding"/>
    <property type="evidence" value="ECO:0007669"/>
    <property type="project" value="UniProtKB-KW"/>
</dbReference>
<dbReference type="CDD" id="cd00082">
    <property type="entry name" value="HisKA"/>
    <property type="match status" value="1"/>
</dbReference>
<keyword evidence="10" id="KW-0175">Coiled coil</keyword>
<dbReference type="SUPFAM" id="SSF55874">
    <property type="entry name" value="ATPase domain of HSP90 chaperone/DNA topoisomerase II/histidine kinase"/>
    <property type="match status" value="1"/>
</dbReference>
<dbReference type="AlphaFoldDB" id="A0A1J5RFE5"/>
<protein>
    <submittedName>
        <fullName evidence="14">Autoinducer 2 sensor kinase/phosphatase LuxQ</fullName>
        <ecNumber evidence="14">2.7.13.3</ecNumber>
        <ecNumber evidence="14">3.1.3.-</ecNumber>
    </submittedName>
</protein>
<dbReference type="Pfam" id="PF02518">
    <property type="entry name" value="HATPase_c"/>
    <property type="match status" value="1"/>
</dbReference>
<dbReference type="InterPro" id="IPR001789">
    <property type="entry name" value="Sig_transdc_resp-reg_receiver"/>
</dbReference>
<feature type="domain" description="Histidine kinase" evidence="12">
    <location>
        <begin position="247"/>
        <end position="468"/>
    </location>
</feature>
<dbReference type="InterPro" id="IPR003661">
    <property type="entry name" value="HisK_dim/P_dom"/>
</dbReference>
<dbReference type="CDD" id="cd17546">
    <property type="entry name" value="REC_hyHK_CKI1_RcsC-like"/>
    <property type="match status" value="1"/>
</dbReference>
<dbReference type="PROSITE" id="PS50109">
    <property type="entry name" value="HIS_KIN"/>
    <property type="match status" value="1"/>
</dbReference>
<accession>A0A1J5RFE5</accession>
<evidence type="ECO:0000259" key="12">
    <source>
        <dbReference type="PROSITE" id="PS50109"/>
    </source>
</evidence>
<dbReference type="FunFam" id="1.10.287.130:FF:000004">
    <property type="entry name" value="Ethylene receptor 1"/>
    <property type="match status" value="1"/>
</dbReference>
<evidence type="ECO:0000256" key="6">
    <source>
        <dbReference type="ARBA" id="ARBA00022777"/>
    </source>
</evidence>
<keyword evidence="14" id="KW-0378">Hydrolase</keyword>
<evidence type="ECO:0000256" key="2">
    <source>
        <dbReference type="ARBA" id="ARBA00022553"/>
    </source>
</evidence>
<evidence type="ECO:0000256" key="4">
    <source>
        <dbReference type="ARBA" id="ARBA00022692"/>
    </source>
</evidence>
<comment type="subcellular location">
    <subcellularLocation>
        <location evidence="1">Membrane</location>
    </subcellularLocation>
</comment>
<keyword evidence="5" id="KW-0547">Nucleotide-binding</keyword>
<dbReference type="SUPFAM" id="SSF52172">
    <property type="entry name" value="CheY-like"/>
    <property type="match status" value="1"/>
</dbReference>
<proteinExistence type="predicted"/>
<feature type="domain" description="Response regulatory" evidence="13">
    <location>
        <begin position="491"/>
        <end position="608"/>
    </location>
</feature>
<evidence type="ECO:0000256" key="10">
    <source>
        <dbReference type="SAM" id="Coils"/>
    </source>
</evidence>
<keyword evidence="8 11" id="KW-1133">Transmembrane helix</keyword>
<dbReference type="EC" id="2.7.13.3" evidence="14"/>
<dbReference type="GO" id="GO:0000155">
    <property type="term" value="F:phosphorelay sensor kinase activity"/>
    <property type="evidence" value="ECO:0007669"/>
    <property type="project" value="InterPro"/>
</dbReference>
<dbReference type="PROSITE" id="PS50110">
    <property type="entry name" value="RESPONSE_REGULATORY"/>
    <property type="match status" value="1"/>
</dbReference>
<dbReference type="EMBL" id="MLJW01000185">
    <property type="protein sequence ID" value="OIQ94497.1"/>
    <property type="molecule type" value="Genomic_DNA"/>
</dbReference>
<keyword evidence="4 11" id="KW-0812">Transmembrane</keyword>
<evidence type="ECO:0000256" key="3">
    <source>
        <dbReference type="ARBA" id="ARBA00022679"/>
    </source>
</evidence>
<dbReference type="Gene3D" id="3.30.565.10">
    <property type="entry name" value="Histidine kinase-like ATPase, C-terminal domain"/>
    <property type="match status" value="1"/>
</dbReference>
<dbReference type="Gene3D" id="1.10.287.130">
    <property type="match status" value="1"/>
</dbReference>
<evidence type="ECO:0000256" key="5">
    <source>
        <dbReference type="ARBA" id="ARBA00022741"/>
    </source>
</evidence>
<feature type="coiled-coil region" evidence="10">
    <location>
        <begin position="213"/>
        <end position="240"/>
    </location>
</feature>
<dbReference type="PANTHER" id="PTHR45339:SF3">
    <property type="entry name" value="HISTIDINE KINASE"/>
    <property type="match status" value="1"/>
</dbReference>
<gene>
    <name evidence="14" type="primary">luxQ_18</name>
    <name evidence="14" type="ORF">GALL_235470</name>
</gene>
<dbReference type="EC" id="3.1.3.-" evidence="14"/>
<reference evidence="14" key="1">
    <citation type="submission" date="2016-10" db="EMBL/GenBank/DDBJ databases">
        <title>Sequence of Gallionella enrichment culture.</title>
        <authorList>
            <person name="Poehlein A."/>
            <person name="Muehling M."/>
            <person name="Daniel R."/>
        </authorList>
    </citation>
    <scope>NUCLEOTIDE SEQUENCE</scope>
</reference>
<evidence type="ECO:0000256" key="1">
    <source>
        <dbReference type="ARBA" id="ARBA00004370"/>
    </source>
</evidence>
<dbReference type="InterPro" id="IPR036890">
    <property type="entry name" value="HATPase_C_sf"/>
</dbReference>
<dbReference type="SMART" id="SM00387">
    <property type="entry name" value="HATPase_c"/>
    <property type="match status" value="1"/>
</dbReference>
<dbReference type="Pfam" id="PF00072">
    <property type="entry name" value="Response_reg"/>
    <property type="match status" value="1"/>
</dbReference>
<dbReference type="InterPro" id="IPR011006">
    <property type="entry name" value="CheY-like_superfamily"/>
</dbReference>
<evidence type="ECO:0000256" key="7">
    <source>
        <dbReference type="ARBA" id="ARBA00022840"/>
    </source>
</evidence>
<dbReference type="FunFam" id="3.30.565.10:FF:000010">
    <property type="entry name" value="Sensor histidine kinase RcsC"/>
    <property type="match status" value="1"/>
</dbReference>
<evidence type="ECO:0000256" key="9">
    <source>
        <dbReference type="ARBA" id="ARBA00023136"/>
    </source>
</evidence>
<feature type="transmembrane region" description="Helical" evidence="11">
    <location>
        <begin position="154"/>
        <end position="179"/>
    </location>
</feature>
<keyword evidence="7" id="KW-0067">ATP-binding</keyword>
<evidence type="ECO:0000259" key="13">
    <source>
        <dbReference type="PROSITE" id="PS50110"/>
    </source>
</evidence>
<comment type="caution">
    <text evidence="14">The sequence shown here is derived from an EMBL/GenBank/DDBJ whole genome shotgun (WGS) entry which is preliminary data.</text>
</comment>
<dbReference type="GO" id="GO:0016787">
    <property type="term" value="F:hydrolase activity"/>
    <property type="evidence" value="ECO:0007669"/>
    <property type="project" value="UniProtKB-KW"/>
</dbReference>
<dbReference type="SMART" id="SM00388">
    <property type="entry name" value="HisKA"/>
    <property type="match status" value="1"/>
</dbReference>
<keyword evidence="3 14" id="KW-0808">Transferase</keyword>
<dbReference type="SMART" id="SM00448">
    <property type="entry name" value="REC"/>
    <property type="match status" value="1"/>
</dbReference>
<feature type="transmembrane region" description="Helical" evidence="11">
    <location>
        <begin position="22"/>
        <end position="42"/>
    </location>
</feature>
<dbReference type="GO" id="GO:0016020">
    <property type="term" value="C:membrane"/>
    <property type="evidence" value="ECO:0007669"/>
    <property type="project" value="UniProtKB-SubCell"/>
</dbReference>
<keyword evidence="6 14" id="KW-0418">Kinase</keyword>
<dbReference type="PANTHER" id="PTHR45339">
    <property type="entry name" value="HYBRID SIGNAL TRANSDUCTION HISTIDINE KINASE J"/>
    <property type="match status" value="1"/>
</dbReference>
<dbReference type="PRINTS" id="PR00344">
    <property type="entry name" value="BCTRLSENSOR"/>
</dbReference>
<organism evidence="14">
    <name type="scientific">mine drainage metagenome</name>
    <dbReference type="NCBI Taxonomy" id="410659"/>
    <lineage>
        <taxon>unclassified sequences</taxon>
        <taxon>metagenomes</taxon>
        <taxon>ecological metagenomes</taxon>
    </lineage>
</organism>
<dbReference type="InterPro" id="IPR003594">
    <property type="entry name" value="HATPase_dom"/>
</dbReference>
<keyword evidence="2" id="KW-0597">Phosphoprotein</keyword>
<dbReference type="CDD" id="cd16922">
    <property type="entry name" value="HATPase_EvgS-ArcB-TorS-like"/>
    <property type="match status" value="1"/>
</dbReference>
<dbReference type="SUPFAM" id="SSF47384">
    <property type="entry name" value="Homodimeric domain of signal transducing histidine kinase"/>
    <property type="match status" value="1"/>
</dbReference>
<keyword evidence="9 11" id="KW-0472">Membrane</keyword>
<dbReference type="InterPro" id="IPR005467">
    <property type="entry name" value="His_kinase_dom"/>
</dbReference>
<evidence type="ECO:0000256" key="11">
    <source>
        <dbReference type="SAM" id="Phobius"/>
    </source>
</evidence>
<dbReference type="Gene3D" id="3.40.50.2300">
    <property type="match status" value="1"/>
</dbReference>
<dbReference type="InterPro" id="IPR004358">
    <property type="entry name" value="Sig_transdc_His_kin-like_C"/>
</dbReference>
<sequence length="618" mass="65224">MTGGGNGITAGRASAGRLSAKFLLLVIPVVVLFTLGGASLLIDKIYGQLQDDMQAGGRHILKSTAVALGEPLWSLNGPAVQAIVSSLSAHSELTCVEATDTATQTSYAWPQTGCGRLPDNFRFSAPITYAGEEVGRLVVTVSGKPLRHVLRRDILIGVSLLCGLVLTTVVTTLLAHALVIGRPLRRLLSAMRGGKGTPSRDSDDEIGEVVRAYNALIRRNEAHSRDLREARRHAEAASRAKSEFMAMMSHEIRTPMNGILGMSRLVREGPLAAEQRGNLDAVLASGEGLMAVLNDILDYSKLEAGSLAFATEDFSLSRLTGAVAELIRPRAAAKGLWFTLRLQPDLPDLLRGDPLRLRQVLLHLLNNAVKFTGHGGVDLLVERDADGTAPVPLRFLVRDSGIGIGEGGRARLFQPFSQGDSTLSRRFGGTGLGLVICKGILDHQGGGITCESQPGVGSCFTVRLGFGLAAAAGSESLPVAEPQAPPLRPLRLLLAEDNPVNQRIAVGVLRQRGHQVVAVADGQAAVETAAMGGFDLVLMDMRMPLLDGPEASRAIRALAPPAGRVPILGLTAADLAEQLADCLAAGMAEVLGKPFQPADLIERVERLAVATADRDAGP</sequence>
<dbReference type="Pfam" id="PF00512">
    <property type="entry name" value="HisKA"/>
    <property type="match status" value="1"/>
</dbReference>
<evidence type="ECO:0000313" key="14">
    <source>
        <dbReference type="EMBL" id="OIQ94497.1"/>
    </source>
</evidence>
<dbReference type="InterPro" id="IPR036097">
    <property type="entry name" value="HisK_dim/P_sf"/>
</dbReference>
<name>A0A1J5RFE5_9ZZZZ</name>